<dbReference type="PROSITE" id="PS51257">
    <property type="entry name" value="PROKAR_LIPOPROTEIN"/>
    <property type="match status" value="1"/>
</dbReference>
<keyword evidence="3" id="KW-1185">Reference proteome</keyword>
<feature type="signal peptide" evidence="1">
    <location>
        <begin position="1"/>
        <end position="27"/>
    </location>
</feature>
<proteinExistence type="predicted"/>
<name>A0A017H875_9RHOB</name>
<sequence length="107" mass="11486">MEDLMFKRLVTTALLFGMAATAPPAAAMGCAPRDHIVERLKDRYSEALTAAGLETTVETRQRMLEIWSNPENGSYTVLLTDPAGISCIVGYGSEFHTVAAPPDGELG</sequence>
<dbReference type="EMBL" id="APGJ01000010">
    <property type="protein sequence ID" value="EYD70378.1"/>
    <property type="molecule type" value="Genomic_DNA"/>
</dbReference>
<reference evidence="2 3" key="1">
    <citation type="submission" date="2013-03" db="EMBL/GenBank/DDBJ databases">
        <authorList>
            <person name="Fiebig A."/>
            <person name="Goeker M."/>
            <person name="Klenk H.-P.P."/>
        </authorList>
    </citation>
    <scope>NUCLEOTIDE SEQUENCE [LARGE SCALE GENOMIC DNA]</scope>
    <source>
        <strain evidence="2 3">DSM 17492</strain>
        <plasmid evidence="2 3">pLokhon02</plasmid>
    </source>
</reference>
<organism evidence="2 3">
    <name type="scientific">Limimaricola hongkongensis DSM 17492</name>
    <dbReference type="NCBI Taxonomy" id="1122180"/>
    <lineage>
        <taxon>Bacteria</taxon>
        <taxon>Pseudomonadati</taxon>
        <taxon>Pseudomonadota</taxon>
        <taxon>Alphaproteobacteria</taxon>
        <taxon>Rhodobacterales</taxon>
        <taxon>Paracoccaceae</taxon>
        <taxon>Limimaricola</taxon>
    </lineage>
</organism>
<protein>
    <submittedName>
        <fullName evidence="2">Lipoprotein, putative</fullName>
    </submittedName>
</protein>
<dbReference type="Proteomes" id="UP000025047">
    <property type="component" value="Plasmid pLokhon02"/>
</dbReference>
<dbReference type="eggNOG" id="ENOG5033F92">
    <property type="taxonomic scope" value="Bacteria"/>
</dbReference>
<dbReference type="AlphaFoldDB" id="A0A017H875"/>
<keyword evidence="1" id="KW-0732">Signal</keyword>
<evidence type="ECO:0000313" key="2">
    <source>
        <dbReference type="EMBL" id="EYD70378.1"/>
    </source>
</evidence>
<dbReference type="PATRIC" id="fig|1122180.6.peg.136"/>
<accession>A0A017H875</accession>
<dbReference type="HOGENOM" id="CLU_159341_1_0_5"/>
<geneLocation type="plasmid" evidence="2 3">
    <name>pLokhon02</name>
</geneLocation>
<keyword evidence="2" id="KW-0449">Lipoprotein</keyword>
<gene>
    <name evidence="2" type="ORF">Lokhon_00132</name>
</gene>
<evidence type="ECO:0000313" key="3">
    <source>
        <dbReference type="Proteomes" id="UP000025047"/>
    </source>
</evidence>
<feature type="chain" id="PRO_5001492546" evidence="1">
    <location>
        <begin position="28"/>
        <end position="107"/>
    </location>
</feature>
<evidence type="ECO:0000256" key="1">
    <source>
        <dbReference type="SAM" id="SignalP"/>
    </source>
</evidence>
<comment type="caution">
    <text evidence="2">The sequence shown here is derived from an EMBL/GenBank/DDBJ whole genome shotgun (WGS) entry which is preliminary data.</text>
</comment>
<keyword evidence="2" id="KW-0614">Plasmid</keyword>